<evidence type="ECO:0000256" key="8">
    <source>
        <dbReference type="ARBA" id="ARBA00023170"/>
    </source>
</evidence>
<reference evidence="15" key="1">
    <citation type="submission" date="2020-10" db="EMBL/GenBank/DDBJ databases">
        <title>Connecting structure to function with the recovery of over 1000 high-quality activated sludge metagenome-assembled genomes encoding full-length rRNA genes using long-read sequencing.</title>
        <authorList>
            <person name="Singleton C.M."/>
            <person name="Petriglieri F."/>
            <person name="Kristensen J.M."/>
            <person name="Kirkegaard R.H."/>
            <person name="Michaelsen T.Y."/>
            <person name="Andersen M.H."/>
            <person name="Karst S.M."/>
            <person name="Dueholm M.S."/>
            <person name="Nielsen P.H."/>
            <person name="Albertsen M."/>
        </authorList>
    </citation>
    <scope>NUCLEOTIDE SEQUENCE</scope>
    <source>
        <strain evidence="15">Bjer_18-Q3-R1-45_BAT3C.347</strain>
    </source>
</reference>
<keyword evidence="5 10" id="KW-0812">Transmembrane</keyword>
<evidence type="ECO:0000256" key="9">
    <source>
        <dbReference type="ARBA" id="ARBA00023237"/>
    </source>
</evidence>
<evidence type="ECO:0000256" key="11">
    <source>
        <dbReference type="RuleBase" id="RU003357"/>
    </source>
</evidence>
<dbReference type="GO" id="GO:0015344">
    <property type="term" value="F:siderophore uptake transmembrane transporter activity"/>
    <property type="evidence" value="ECO:0007669"/>
    <property type="project" value="TreeGrafter"/>
</dbReference>
<keyword evidence="4 10" id="KW-1134">Transmembrane beta strand</keyword>
<dbReference type="InterPro" id="IPR037066">
    <property type="entry name" value="Plug_dom_sf"/>
</dbReference>
<dbReference type="GO" id="GO:0044718">
    <property type="term" value="P:siderophore transmembrane transport"/>
    <property type="evidence" value="ECO:0007669"/>
    <property type="project" value="TreeGrafter"/>
</dbReference>
<keyword evidence="6 11" id="KW-0798">TonB box</keyword>
<organism evidence="15 16">
    <name type="scientific">Candidatus Methylophosphatis roskildensis</name>
    <dbReference type="NCBI Taxonomy" id="2899263"/>
    <lineage>
        <taxon>Bacteria</taxon>
        <taxon>Pseudomonadati</taxon>
        <taxon>Pseudomonadota</taxon>
        <taxon>Betaproteobacteria</taxon>
        <taxon>Nitrosomonadales</taxon>
        <taxon>Sterolibacteriaceae</taxon>
        <taxon>Candidatus Methylophosphatis</taxon>
    </lineage>
</organism>
<dbReference type="InterPro" id="IPR039426">
    <property type="entry name" value="TonB-dep_rcpt-like"/>
</dbReference>
<evidence type="ECO:0000256" key="6">
    <source>
        <dbReference type="ARBA" id="ARBA00023077"/>
    </source>
</evidence>
<evidence type="ECO:0000256" key="10">
    <source>
        <dbReference type="PROSITE-ProRule" id="PRU01360"/>
    </source>
</evidence>
<dbReference type="InterPro" id="IPR000531">
    <property type="entry name" value="Beta-barrel_TonB"/>
</dbReference>
<evidence type="ECO:0000256" key="3">
    <source>
        <dbReference type="ARBA" id="ARBA00022448"/>
    </source>
</evidence>
<gene>
    <name evidence="15" type="ORF">IPH26_11385</name>
</gene>
<evidence type="ECO:0000256" key="7">
    <source>
        <dbReference type="ARBA" id="ARBA00023136"/>
    </source>
</evidence>
<evidence type="ECO:0000313" key="15">
    <source>
        <dbReference type="EMBL" id="MBK6973506.1"/>
    </source>
</evidence>
<evidence type="ECO:0000259" key="13">
    <source>
        <dbReference type="Pfam" id="PF00593"/>
    </source>
</evidence>
<evidence type="ECO:0000259" key="14">
    <source>
        <dbReference type="Pfam" id="PF07715"/>
    </source>
</evidence>
<keyword evidence="9 10" id="KW-0998">Cell outer membrane</keyword>
<dbReference type="PANTHER" id="PTHR30069">
    <property type="entry name" value="TONB-DEPENDENT OUTER MEMBRANE RECEPTOR"/>
    <property type="match status" value="1"/>
</dbReference>
<dbReference type="InterPro" id="IPR012910">
    <property type="entry name" value="Plug_dom"/>
</dbReference>
<comment type="similarity">
    <text evidence="2 10 11">Belongs to the TonB-dependent receptor family.</text>
</comment>
<evidence type="ECO:0000256" key="1">
    <source>
        <dbReference type="ARBA" id="ARBA00004571"/>
    </source>
</evidence>
<dbReference type="Proteomes" id="UP000807785">
    <property type="component" value="Unassembled WGS sequence"/>
</dbReference>
<feature type="region of interest" description="Disordered" evidence="12">
    <location>
        <begin position="620"/>
        <end position="639"/>
    </location>
</feature>
<dbReference type="EMBL" id="JADJEV010000003">
    <property type="protein sequence ID" value="MBK6973506.1"/>
    <property type="molecule type" value="Genomic_DNA"/>
</dbReference>
<dbReference type="GO" id="GO:0009279">
    <property type="term" value="C:cell outer membrane"/>
    <property type="evidence" value="ECO:0007669"/>
    <property type="project" value="UniProtKB-SubCell"/>
</dbReference>
<protein>
    <submittedName>
        <fullName evidence="15">TonB-dependent receptor</fullName>
    </submittedName>
</protein>
<dbReference type="CDD" id="cd01347">
    <property type="entry name" value="ligand_gated_channel"/>
    <property type="match status" value="1"/>
</dbReference>
<dbReference type="Pfam" id="PF07715">
    <property type="entry name" value="Plug"/>
    <property type="match status" value="1"/>
</dbReference>
<dbReference type="SUPFAM" id="SSF56935">
    <property type="entry name" value="Porins"/>
    <property type="match status" value="1"/>
</dbReference>
<evidence type="ECO:0000313" key="16">
    <source>
        <dbReference type="Proteomes" id="UP000807785"/>
    </source>
</evidence>
<feature type="domain" description="TonB-dependent receptor-like beta-barrel" evidence="13">
    <location>
        <begin position="236"/>
        <end position="713"/>
    </location>
</feature>
<dbReference type="PROSITE" id="PS52016">
    <property type="entry name" value="TONB_DEPENDENT_REC_3"/>
    <property type="match status" value="1"/>
</dbReference>
<proteinExistence type="inferred from homology"/>
<dbReference type="Pfam" id="PF00593">
    <property type="entry name" value="TonB_dep_Rec_b-barrel"/>
    <property type="match status" value="1"/>
</dbReference>
<evidence type="ECO:0000256" key="5">
    <source>
        <dbReference type="ARBA" id="ARBA00022692"/>
    </source>
</evidence>
<comment type="caution">
    <text evidence="15">The sequence shown here is derived from an EMBL/GenBank/DDBJ whole genome shotgun (WGS) entry which is preliminary data.</text>
</comment>
<keyword evidence="8 15" id="KW-0675">Receptor</keyword>
<dbReference type="InterPro" id="IPR036942">
    <property type="entry name" value="Beta-barrel_TonB_sf"/>
</dbReference>
<feature type="domain" description="TonB-dependent receptor plug" evidence="14">
    <location>
        <begin position="65"/>
        <end position="178"/>
    </location>
</feature>
<dbReference type="AlphaFoldDB" id="A0A9D7E490"/>
<accession>A0A9D7E490</accession>
<sequence>MTHMTRATIEVGQARSGLGITLLCGASFAAFPAATLAAGNPAEALELPTVSVVGTTPLPGLGTPIRDVPANVQIQTSDDIARQRHSNLTDFLEQNPTSVTVNAAQGNPHQPDVNFRGFAASPLLGTPQGLSVFQDGVRINEPFGDVVNWDLLPQSAISSIQIIPGSNPAYGLNTLGGALAIYTKSGSQYPGGSVEVSGGSFGRRTGEFEYGKKFGTMDLFVTGNYFTDDGWADHNSSTVKQLFGKVGWQNDSTDIDVSLSLADNKLEGTQTLPLSFFDNTRQAYTYPDLNTNKMGFLNVKGSHFLSDAVLIGGNLYYRKYKNENVSSNVNDEFGAIDPDTGEIDVIQATNDRATIDQDSYGLGLQLTLLGQLAGRDNQFSIGTSGDFGKARFKQFVQDAEFTESRAALGVGDFVADTDADTRSEYLGVFVTDTLSLNRQWALTLSARYNRARVKIDDRSGAAPELNGDHTFTRFNPAIGLTFNPDDRLTTYASYNEGMRAPTPIELTCADPTAPCKLPNNFLADPPLKKVVAKTIEAGARGKWGAASNWSAAVYRTESTDDIQFISSGGAINAGYFANIGDTRRQGVELAAGTKFGGLGVSARYSYIDATFRTGFVENSPNNSSANTNGDIEVRPGNRIPGIPRHTAKLRLDYAPSDQWSLGANFVLSSNVFARGDENNQDVNGRIPGYAFVNLDGRYRFASGFELFARVNNLFDRRYANFGVIGENFFTGPNRSFGPLSGADPVNEQFRGLGAPRGIWVGVRYAFDQDRSTRAAVD</sequence>
<dbReference type="Gene3D" id="2.170.130.10">
    <property type="entry name" value="TonB-dependent receptor, plug domain"/>
    <property type="match status" value="1"/>
</dbReference>
<evidence type="ECO:0000256" key="4">
    <source>
        <dbReference type="ARBA" id="ARBA00022452"/>
    </source>
</evidence>
<keyword evidence="3 10" id="KW-0813">Transport</keyword>
<evidence type="ECO:0000256" key="12">
    <source>
        <dbReference type="SAM" id="MobiDB-lite"/>
    </source>
</evidence>
<dbReference type="Gene3D" id="2.40.170.20">
    <property type="entry name" value="TonB-dependent receptor, beta-barrel domain"/>
    <property type="match status" value="1"/>
</dbReference>
<keyword evidence="7 10" id="KW-0472">Membrane</keyword>
<comment type="subcellular location">
    <subcellularLocation>
        <location evidence="1 10">Cell outer membrane</location>
        <topology evidence="1 10">Multi-pass membrane protein</topology>
    </subcellularLocation>
</comment>
<dbReference type="PANTHER" id="PTHR30069:SF39">
    <property type="entry name" value="BLL6183 PROTEIN"/>
    <property type="match status" value="1"/>
</dbReference>
<evidence type="ECO:0000256" key="2">
    <source>
        <dbReference type="ARBA" id="ARBA00009810"/>
    </source>
</evidence>
<name>A0A9D7E490_9PROT</name>
<feature type="compositionally biased region" description="Polar residues" evidence="12">
    <location>
        <begin position="620"/>
        <end position="629"/>
    </location>
</feature>